<reference evidence="14" key="1">
    <citation type="journal article" date="2019" name="Int. J. Syst. Evol. Microbiol.">
        <title>The Global Catalogue of Microorganisms (GCM) 10K type strain sequencing project: providing services to taxonomists for standard genome sequencing and annotation.</title>
        <authorList>
            <consortium name="The Broad Institute Genomics Platform"/>
            <consortium name="The Broad Institute Genome Sequencing Center for Infectious Disease"/>
            <person name="Wu L."/>
            <person name="Ma J."/>
        </authorList>
    </citation>
    <scope>NUCLEOTIDE SEQUENCE [LARGE SCALE GENOMIC DNA]</scope>
    <source>
        <strain evidence="14">KCTC 23713</strain>
    </source>
</reference>
<evidence type="ECO:0000313" key="14">
    <source>
        <dbReference type="Proteomes" id="UP000662678"/>
    </source>
</evidence>
<keyword evidence="2" id="KW-1003">Cell membrane</keyword>
<dbReference type="Pfam" id="PF00672">
    <property type="entry name" value="HAMP"/>
    <property type="match status" value="1"/>
</dbReference>
<dbReference type="SMART" id="SM00304">
    <property type="entry name" value="HAMP"/>
    <property type="match status" value="1"/>
</dbReference>
<dbReference type="RefSeq" id="WP_189351833.1">
    <property type="nucleotide sequence ID" value="NZ_BMYP01000002.1"/>
</dbReference>
<dbReference type="Proteomes" id="UP000662678">
    <property type="component" value="Unassembled WGS sequence"/>
</dbReference>
<evidence type="ECO:0000256" key="9">
    <source>
        <dbReference type="PROSITE-ProRule" id="PRU00284"/>
    </source>
</evidence>
<keyword evidence="7 9" id="KW-0807">Transducer</keyword>
<evidence type="ECO:0000256" key="8">
    <source>
        <dbReference type="ARBA" id="ARBA00029447"/>
    </source>
</evidence>
<dbReference type="CDD" id="cd18774">
    <property type="entry name" value="PDC2_HK_sensor"/>
    <property type="match status" value="1"/>
</dbReference>
<keyword evidence="14" id="KW-1185">Reference proteome</keyword>
<evidence type="ECO:0000256" key="2">
    <source>
        <dbReference type="ARBA" id="ARBA00022475"/>
    </source>
</evidence>
<dbReference type="PANTHER" id="PTHR32089">
    <property type="entry name" value="METHYL-ACCEPTING CHEMOTAXIS PROTEIN MCPB"/>
    <property type="match status" value="1"/>
</dbReference>
<name>A0ABQ3H8F2_9NEIS</name>
<keyword evidence="5 10" id="KW-1133">Transmembrane helix</keyword>
<dbReference type="CDD" id="cd12913">
    <property type="entry name" value="PDC1_MCP_like"/>
    <property type="match status" value="1"/>
</dbReference>
<dbReference type="CDD" id="cd11386">
    <property type="entry name" value="MCP_signal"/>
    <property type="match status" value="1"/>
</dbReference>
<evidence type="ECO:0000256" key="1">
    <source>
        <dbReference type="ARBA" id="ARBA00004651"/>
    </source>
</evidence>
<protein>
    <submittedName>
        <fullName evidence="13">Chemotaxis transducer</fullName>
    </submittedName>
</protein>
<feature type="domain" description="HAMP" evidence="12">
    <location>
        <begin position="336"/>
        <end position="390"/>
    </location>
</feature>
<dbReference type="InterPro" id="IPR004089">
    <property type="entry name" value="MCPsignal_dom"/>
</dbReference>
<evidence type="ECO:0000256" key="10">
    <source>
        <dbReference type="SAM" id="Phobius"/>
    </source>
</evidence>
<evidence type="ECO:0000313" key="13">
    <source>
        <dbReference type="EMBL" id="GHD71195.1"/>
    </source>
</evidence>
<evidence type="ECO:0000256" key="6">
    <source>
        <dbReference type="ARBA" id="ARBA00023136"/>
    </source>
</evidence>
<dbReference type="Gene3D" id="1.10.287.950">
    <property type="entry name" value="Methyl-accepting chemotaxis protein"/>
    <property type="match status" value="1"/>
</dbReference>
<keyword evidence="4 10" id="KW-0812">Transmembrane</keyword>
<dbReference type="SUPFAM" id="SSF58104">
    <property type="entry name" value="Methyl-accepting chemotaxis protein (MCP) signaling domain"/>
    <property type="match status" value="1"/>
</dbReference>
<keyword evidence="3" id="KW-0145">Chemotaxis</keyword>
<dbReference type="CDD" id="cd06225">
    <property type="entry name" value="HAMP"/>
    <property type="match status" value="1"/>
</dbReference>
<dbReference type="Pfam" id="PF00015">
    <property type="entry name" value="MCPsignal"/>
    <property type="match status" value="1"/>
</dbReference>
<feature type="domain" description="Methyl-accepting transducer" evidence="11">
    <location>
        <begin position="395"/>
        <end position="631"/>
    </location>
</feature>
<evidence type="ECO:0000259" key="11">
    <source>
        <dbReference type="PROSITE" id="PS50111"/>
    </source>
</evidence>
<evidence type="ECO:0000256" key="3">
    <source>
        <dbReference type="ARBA" id="ARBA00022500"/>
    </source>
</evidence>
<evidence type="ECO:0000256" key="5">
    <source>
        <dbReference type="ARBA" id="ARBA00022989"/>
    </source>
</evidence>
<evidence type="ECO:0000256" key="4">
    <source>
        <dbReference type="ARBA" id="ARBA00022692"/>
    </source>
</evidence>
<accession>A0ABQ3H8F2</accession>
<dbReference type="PROSITE" id="PS50111">
    <property type="entry name" value="CHEMOTAXIS_TRANSDUC_2"/>
    <property type="match status" value="1"/>
</dbReference>
<dbReference type="InterPro" id="IPR003660">
    <property type="entry name" value="HAMP_dom"/>
</dbReference>
<comment type="similarity">
    <text evidence="8">Belongs to the methyl-accepting chemotaxis (MCP) protein family.</text>
</comment>
<dbReference type="InterPro" id="IPR033479">
    <property type="entry name" value="dCache_1"/>
</dbReference>
<dbReference type="Pfam" id="PF02743">
    <property type="entry name" value="dCache_1"/>
    <property type="match status" value="1"/>
</dbReference>
<evidence type="ECO:0000259" key="12">
    <source>
        <dbReference type="PROSITE" id="PS50885"/>
    </source>
</evidence>
<dbReference type="PANTHER" id="PTHR32089:SF112">
    <property type="entry name" value="LYSOZYME-LIKE PROTEIN-RELATED"/>
    <property type="match status" value="1"/>
</dbReference>
<gene>
    <name evidence="13" type="ORF">GCM10011419_02570</name>
</gene>
<keyword evidence="6 10" id="KW-0472">Membrane</keyword>
<comment type="caution">
    <text evidence="13">The sequence shown here is derived from an EMBL/GenBank/DDBJ whole genome shotgun (WGS) entry which is preliminary data.</text>
</comment>
<organism evidence="13 14">
    <name type="scientific">Vogesella fluminis</name>
    <dbReference type="NCBI Taxonomy" id="1069161"/>
    <lineage>
        <taxon>Bacteria</taxon>
        <taxon>Pseudomonadati</taxon>
        <taxon>Pseudomonadota</taxon>
        <taxon>Betaproteobacteria</taxon>
        <taxon>Neisseriales</taxon>
        <taxon>Chromobacteriaceae</taxon>
        <taxon>Vogesella</taxon>
    </lineage>
</organism>
<evidence type="ECO:0000256" key="7">
    <source>
        <dbReference type="ARBA" id="ARBA00023224"/>
    </source>
</evidence>
<dbReference type="EMBL" id="BMYP01000002">
    <property type="protein sequence ID" value="GHD71195.1"/>
    <property type="molecule type" value="Genomic_DNA"/>
</dbReference>
<comment type="subcellular location">
    <subcellularLocation>
        <location evidence="1">Cell membrane</location>
        <topology evidence="1">Multi-pass membrane protein</topology>
    </subcellularLocation>
</comment>
<feature type="transmembrane region" description="Helical" evidence="10">
    <location>
        <begin position="315"/>
        <end position="339"/>
    </location>
</feature>
<dbReference type="Gene3D" id="3.30.450.20">
    <property type="entry name" value="PAS domain"/>
    <property type="match status" value="2"/>
</dbReference>
<proteinExistence type="inferred from homology"/>
<dbReference type="PROSITE" id="PS50885">
    <property type="entry name" value="HAMP"/>
    <property type="match status" value="1"/>
</dbReference>
<sequence>MNTLSRLSIRTRILLAVALSVLVGFSLTLFIIIQQQASAAREQGLQSAAHLARAEAENVARTFRSAFDSVHGVGSAFVGLKHSGVTERKAYDAIMATELERNRTLLALSSAWEPNALDGRDAEFVDQPAHDKTGRYIPYWNRGSDKVAVEPLVDYEKTDADNYYFAPKQSGRDYLMEPYVYPVGGKPVLMTSAMAPLKVDGRFVGVVGADFALADLQAALAPLHPMADGYVTLLSNAGHYVAHPDPARAGKPASELPAAALAAIKAGQPYHFVDAADNAYFLAPVVASGEAAPWSLAVTIPMASILRDVDATRKLSMLIAAIAIAAILAGLALLLSWLTRPLLTLREAMGQLAGGGGDLSRRLPVARHDELGEASSAFNRFMDILRPMVAQVKQEATELRHGTHGLAQITDTIADGSAAQAKAASATAGSVNHLTANVSQIADSARDAEVLMQEASNNADKAAGTVGNTVSEIHGIASAVRLLGSTLDVLGRRSDDINGIVRVIHDIADQTNLLALNAAIEAARAGEMGRGFAVVADEVRKLAERTGNSTVEIGQMITSMHQETRKALDGMGDAIARVESGVALAQSAASEIEQINGGLSSVMTRMHSISSATQQQSAAMQNIASHVEQISQMAQQTDHAVSECRHAVRSLEARSDQLDTLTQGFRT</sequence>
<dbReference type="SMART" id="SM00283">
    <property type="entry name" value="MA"/>
    <property type="match status" value="1"/>
</dbReference>